<reference evidence="9" key="1">
    <citation type="submission" date="2022-08" db="EMBL/GenBank/DDBJ databases">
        <authorList>
            <person name="Tistechok S."/>
            <person name="Samborskyy M."/>
            <person name="Roman I."/>
        </authorList>
    </citation>
    <scope>NUCLEOTIDE SEQUENCE</scope>
    <source>
        <strain evidence="9">DSM 103496</strain>
    </source>
</reference>
<dbReference type="PANTHER" id="PTHR34820">
    <property type="entry name" value="INNER MEMBRANE PROTEIN YEBZ"/>
    <property type="match status" value="1"/>
</dbReference>
<keyword evidence="3 7" id="KW-0732">Signal</keyword>
<keyword evidence="4" id="KW-0186">Copper</keyword>
<feature type="signal peptide" evidence="7">
    <location>
        <begin position="1"/>
        <end position="26"/>
    </location>
</feature>
<keyword evidence="2" id="KW-0479">Metal-binding</keyword>
<dbReference type="InterPro" id="IPR014755">
    <property type="entry name" value="Cu-Rt/internalin_Ig-like"/>
</dbReference>
<keyword evidence="6" id="KW-0812">Transmembrane</keyword>
<evidence type="ECO:0000256" key="6">
    <source>
        <dbReference type="SAM" id="Phobius"/>
    </source>
</evidence>
<dbReference type="GO" id="GO:0042597">
    <property type="term" value="C:periplasmic space"/>
    <property type="evidence" value="ECO:0007669"/>
    <property type="project" value="InterPro"/>
</dbReference>
<gene>
    <name evidence="9" type="ORF">NZH93_10575</name>
</gene>
<organism evidence="9 10">
    <name type="scientific">Umezawaea endophytica</name>
    <dbReference type="NCBI Taxonomy" id="1654476"/>
    <lineage>
        <taxon>Bacteria</taxon>
        <taxon>Bacillati</taxon>
        <taxon>Actinomycetota</taxon>
        <taxon>Actinomycetes</taxon>
        <taxon>Pseudonocardiales</taxon>
        <taxon>Pseudonocardiaceae</taxon>
        <taxon>Umezawaea</taxon>
    </lineage>
</organism>
<feature type="transmembrane region" description="Helical" evidence="6">
    <location>
        <begin position="164"/>
        <end position="183"/>
    </location>
</feature>
<dbReference type="GO" id="GO:0006825">
    <property type="term" value="P:copper ion transport"/>
    <property type="evidence" value="ECO:0007669"/>
    <property type="project" value="InterPro"/>
</dbReference>
<accession>A0A9X2VIR1</accession>
<name>A0A9X2VIR1_9PSEU</name>
<evidence type="ECO:0000256" key="2">
    <source>
        <dbReference type="ARBA" id="ARBA00022723"/>
    </source>
</evidence>
<evidence type="ECO:0000256" key="7">
    <source>
        <dbReference type="SAM" id="SignalP"/>
    </source>
</evidence>
<feature type="chain" id="PRO_5040800365" evidence="7">
    <location>
        <begin position="27"/>
        <end position="191"/>
    </location>
</feature>
<dbReference type="InterPro" id="IPR007348">
    <property type="entry name" value="CopC_dom"/>
</dbReference>
<evidence type="ECO:0000256" key="5">
    <source>
        <dbReference type="SAM" id="MobiDB-lite"/>
    </source>
</evidence>
<dbReference type="GO" id="GO:0046688">
    <property type="term" value="P:response to copper ion"/>
    <property type="evidence" value="ECO:0007669"/>
    <property type="project" value="InterPro"/>
</dbReference>
<evidence type="ECO:0000313" key="9">
    <source>
        <dbReference type="EMBL" id="MCS7477296.1"/>
    </source>
</evidence>
<feature type="compositionally biased region" description="Low complexity" evidence="5">
    <location>
        <begin position="123"/>
        <end position="156"/>
    </location>
</feature>
<keyword evidence="6" id="KW-0472">Membrane</keyword>
<feature type="region of interest" description="Disordered" evidence="5">
    <location>
        <begin position="123"/>
        <end position="158"/>
    </location>
</feature>
<comment type="subcellular location">
    <subcellularLocation>
        <location evidence="1">Cell envelope</location>
    </subcellularLocation>
</comment>
<evidence type="ECO:0000256" key="4">
    <source>
        <dbReference type="ARBA" id="ARBA00023008"/>
    </source>
</evidence>
<keyword evidence="6" id="KW-1133">Transmembrane helix</keyword>
<dbReference type="RefSeq" id="WP_259622805.1">
    <property type="nucleotide sequence ID" value="NZ_JANYMP010000004.1"/>
</dbReference>
<protein>
    <submittedName>
        <fullName evidence="9">Copper resistance protein CopC</fullName>
    </submittedName>
</protein>
<dbReference type="EMBL" id="JANYMP010000004">
    <property type="protein sequence ID" value="MCS7477296.1"/>
    <property type="molecule type" value="Genomic_DNA"/>
</dbReference>
<dbReference type="InterPro" id="IPR014756">
    <property type="entry name" value="Ig_E-set"/>
</dbReference>
<dbReference type="Proteomes" id="UP001141259">
    <property type="component" value="Unassembled WGS sequence"/>
</dbReference>
<evidence type="ECO:0000256" key="1">
    <source>
        <dbReference type="ARBA" id="ARBA00004196"/>
    </source>
</evidence>
<comment type="caution">
    <text evidence="9">The sequence shown here is derived from an EMBL/GenBank/DDBJ whole genome shotgun (WGS) entry which is preliminary data.</text>
</comment>
<evidence type="ECO:0000313" key="10">
    <source>
        <dbReference type="Proteomes" id="UP001141259"/>
    </source>
</evidence>
<dbReference type="GO" id="GO:0005886">
    <property type="term" value="C:plasma membrane"/>
    <property type="evidence" value="ECO:0007669"/>
    <property type="project" value="TreeGrafter"/>
</dbReference>
<dbReference type="InterPro" id="IPR032694">
    <property type="entry name" value="CopC/D"/>
</dbReference>
<dbReference type="SUPFAM" id="SSF81296">
    <property type="entry name" value="E set domains"/>
    <property type="match status" value="1"/>
</dbReference>
<keyword evidence="10" id="KW-1185">Reference proteome</keyword>
<dbReference type="AlphaFoldDB" id="A0A9X2VIR1"/>
<dbReference type="Pfam" id="PF04234">
    <property type="entry name" value="CopC"/>
    <property type="match status" value="1"/>
</dbReference>
<dbReference type="Gene3D" id="2.60.40.1220">
    <property type="match status" value="1"/>
</dbReference>
<dbReference type="GO" id="GO:0005507">
    <property type="term" value="F:copper ion binding"/>
    <property type="evidence" value="ECO:0007669"/>
    <property type="project" value="InterPro"/>
</dbReference>
<feature type="domain" description="CopC" evidence="8">
    <location>
        <begin position="27"/>
        <end position="120"/>
    </location>
</feature>
<sequence length="191" mass="18580">MNLRRLGAALLLTGLALAATATPALAHAELLSSDPAAGASLPAAPTQVVLTFSEPVGLAATPITVTGPDGATWKVGQAVAAGAVITAPVEATGPAGEYVVDYRVVSDDGDEVGDKIRFTLAAPATPPTTSAAPTTTTTTAAPTSSSAAAPAAQPASEDGGGVPVSVWIIAAVVVAGAGAFAATRFRKAKPE</sequence>
<proteinExistence type="predicted"/>
<dbReference type="PANTHER" id="PTHR34820:SF4">
    <property type="entry name" value="INNER MEMBRANE PROTEIN YEBZ"/>
    <property type="match status" value="1"/>
</dbReference>
<evidence type="ECO:0000256" key="3">
    <source>
        <dbReference type="ARBA" id="ARBA00022729"/>
    </source>
</evidence>
<dbReference type="GO" id="GO:0030313">
    <property type="term" value="C:cell envelope"/>
    <property type="evidence" value="ECO:0007669"/>
    <property type="project" value="UniProtKB-SubCell"/>
</dbReference>
<evidence type="ECO:0000259" key="8">
    <source>
        <dbReference type="Pfam" id="PF04234"/>
    </source>
</evidence>